<comment type="similarity">
    <text evidence="2 6">Belongs to the thiolase-like superfamily. Thiolase family.</text>
</comment>
<dbReference type="PANTHER" id="PTHR18919">
    <property type="entry name" value="ACETYL-COA C-ACYLTRANSFERASE"/>
    <property type="match status" value="1"/>
</dbReference>
<dbReference type="Pfam" id="PF00108">
    <property type="entry name" value="Thiolase_N"/>
    <property type="match status" value="1"/>
</dbReference>
<feature type="domain" description="Thiolase N-terminal" evidence="7">
    <location>
        <begin position="4"/>
        <end position="267"/>
    </location>
</feature>
<evidence type="ECO:0000256" key="4">
    <source>
        <dbReference type="ARBA" id="ARBA00023315"/>
    </source>
</evidence>
<dbReference type="FunFam" id="3.40.47.10:FF:000010">
    <property type="entry name" value="Acetyl-CoA acetyltransferase (Thiolase)"/>
    <property type="match status" value="1"/>
</dbReference>
<dbReference type="CDD" id="cd00751">
    <property type="entry name" value="thiolase"/>
    <property type="match status" value="1"/>
</dbReference>
<dbReference type="InterPro" id="IPR020617">
    <property type="entry name" value="Thiolase_C"/>
</dbReference>
<gene>
    <name evidence="9" type="primary">Acaa2-002</name>
</gene>
<dbReference type="PANTHER" id="PTHR18919:SF107">
    <property type="entry name" value="ACETYL-COA ACETYLTRANSFERASE, CYTOSOLIC"/>
    <property type="match status" value="1"/>
</dbReference>
<proteinExistence type="evidence at transcript level"/>
<feature type="domain" description="Thiolase C-terminal" evidence="8">
    <location>
        <begin position="276"/>
        <end position="396"/>
    </location>
</feature>
<evidence type="ECO:0000256" key="3">
    <source>
        <dbReference type="ARBA" id="ARBA00022679"/>
    </source>
</evidence>
<evidence type="ECO:0000256" key="5">
    <source>
        <dbReference type="PIRSR" id="PIRSR000429-1"/>
    </source>
</evidence>
<feature type="active site" description="Proton acceptor" evidence="5">
    <location>
        <position position="354"/>
    </location>
</feature>
<feature type="active site" description="Acyl-thioester intermediate" evidence="5">
    <location>
        <position position="88"/>
    </location>
</feature>
<dbReference type="InterPro" id="IPR020613">
    <property type="entry name" value="Thiolase_CS"/>
</dbReference>
<accession>A0A6F9D6C4</accession>
<sequence>MSSVVIVSAVRTPIGTLTGNLATVPSYTLGSIVIEEVLKRAEVNKDDVCEVIMGQVLTAGQGQNPARHASLLAGLPHKVPALTVNQVCGASLRAIALAFQAIKCGDAKIVVAGGQESMSMAPHCVHMRAGVKMGNTNLVDTMVEDGLKDCIHKCSMLNTAENIAQRWKISRKDQDEFTYSSQMKAAEALKSNQFEKEIIPVTVKGRKEITVSVDEFPRPQTTMETLSKLKPIGLSDDDKLKGITGSVTVANATGVNNGAAAVLVMSSEEAQKRSLSPLAKIVSWAHAGVDPLIMGTGPIPAISKAVEKAGWKIEEVDLFEINEAFAAQSLAVVQELGIDLKKLNVRGGALALGHPLGATGCRLVVTLLHAMVEKGAHKGVAALCVGGGMGVALCVEM</sequence>
<reference evidence="9" key="1">
    <citation type="submission" date="2020-04" db="EMBL/GenBank/DDBJ databases">
        <authorList>
            <person name="Neveu A P."/>
        </authorList>
    </citation>
    <scope>NUCLEOTIDE SEQUENCE</scope>
    <source>
        <tissue evidence="9">Whole embryo</tissue>
    </source>
</reference>
<dbReference type="GO" id="GO:0016747">
    <property type="term" value="F:acyltransferase activity, transferring groups other than amino-acyl groups"/>
    <property type="evidence" value="ECO:0007669"/>
    <property type="project" value="InterPro"/>
</dbReference>
<dbReference type="NCBIfam" id="TIGR01930">
    <property type="entry name" value="AcCoA-C-Actrans"/>
    <property type="match status" value="1"/>
</dbReference>
<dbReference type="PROSITE" id="PS00099">
    <property type="entry name" value="THIOLASE_3"/>
    <property type="match status" value="1"/>
</dbReference>
<evidence type="ECO:0000256" key="1">
    <source>
        <dbReference type="ARBA" id="ARBA00005189"/>
    </source>
</evidence>
<organism evidence="9">
    <name type="scientific">Phallusia mammillata</name>
    <dbReference type="NCBI Taxonomy" id="59560"/>
    <lineage>
        <taxon>Eukaryota</taxon>
        <taxon>Metazoa</taxon>
        <taxon>Chordata</taxon>
        <taxon>Tunicata</taxon>
        <taxon>Ascidiacea</taxon>
        <taxon>Phlebobranchia</taxon>
        <taxon>Ascidiidae</taxon>
        <taxon>Phallusia</taxon>
    </lineage>
</organism>
<dbReference type="AlphaFoldDB" id="A0A6F9D6C4"/>
<evidence type="ECO:0000259" key="8">
    <source>
        <dbReference type="Pfam" id="PF02803"/>
    </source>
</evidence>
<evidence type="ECO:0000256" key="6">
    <source>
        <dbReference type="RuleBase" id="RU003557"/>
    </source>
</evidence>
<dbReference type="Gene3D" id="3.40.47.10">
    <property type="match status" value="2"/>
</dbReference>
<evidence type="ECO:0000256" key="2">
    <source>
        <dbReference type="ARBA" id="ARBA00010982"/>
    </source>
</evidence>
<dbReference type="EMBL" id="LR782634">
    <property type="protein sequence ID" value="CAB3219667.1"/>
    <property type="molecule type" value="mRNA"/>
</dbReference>
<name>A0A6F9D6C4_9ASCI</name>
<dbReference type="SUPFAM" id="SSF53901">
    <property type="entry name" value="Thiolase-like"/>
    <property type="match status" value="2"/>
</dbReference>
<dbReference type="PIRSF" id="PIRSF000429">
    <property type="entry name" value="Ac-CoA_Ac_transf"/>
    <property type="match status" value="1"/>
</dbReference>
<keyword evidence="3 6" id="KW-0808">Transferase</keyword>
<dbReference type="InterPro" id="IPR016039">
    <property type="entry name" value="Thiolase-like"/>
</dbReference>
<dbReference type="Pfam" id="PF02803">
    <property type="entry name" value="Thiolase_C"/>
    <property type="match status" value="1"/>
</dbReference>
<dbReference type="PROSITE" id="PS00737">
    <property type="entry name" value="THIOLASE_2"/>
    <property type="match status" value="1"/>
</dbReference>
<dbReference type="InterPro" id="IPR002155">
    <property type="entry name" value="Thiolase"/>
</dbReference>
<protein>
    <submittedName>
        <fullName evidence="9">3-ketoacyl-CoA thiolase, mitochondrial-like</fullName>
    </submittedName>
</protein>
<dbReference type="InterPro" id="IPR020616">
    <property type="entry name" value="Thiolase_N"/>
</dbReference>
<feature type="active site" description="Proton acceptor" evidence="5">
    <location>
        <position position="384"/>
    </location>
</feature>
<dbReference type="InterPro" id="IPR020610">
    <property type="entry name" value="Thiolase_AS"/>
</dbReference>
<evidence type="ECO:0000313" key="9">
    <source>
        <dbReference type="EMBL" id="CAB3219667.1"/>
    </source>
</evidence>
<evidence type="ECO:0000259" key="7">
    <source>
        <dbReference type="Pfam" id="PF00108"/>
    </source>
</evidence>
<keyword evidence="4 6" id="KW-0012">Acyltransferase</keyword>
<comment type="pathway">
    <text evidence="1">Lipid metabolism.</text>
</comment>